<reference evidence="1 2" key="1">
    <citation type="submission" date="2015-09" db="EMBL/GenBank/DDBJ databases">
        <authorList>
            <consortium name="Pathogen Informatics"/>
        </authorList>
    </citation>
    <scope>NUCLEOTIDE SEQUENCE [LARGE SCALE GENOMIC DNA]</scope>
    <source>
        <strain evidence="1 2">2789STDY5608851</strain>
    </source>
</reference>
<gene>
    <name evidence="1" type="ORF">ERS852408_00841</name>
</gene>
<dbReference type="EMBL" id="CYYM01000003">
    <property type="protein sequence ID" value="CUN73789.1"/>
    <property type="molecule type" value="Genomic_DNA"/>
</dbReference>
<organism evidence="1 2">
    <name type="scientific">Dorea longicatena</name>
    <dbReference type="NCBI Taxonomy" id="88431"/>
    <lineage>
        <taxon>Bacteria</taxon>
        <taxon>Bacillati</taxon>
        <taxon>Bacillota</taxon>
        <taxon>Clostridia</taxon>
        <taxon>Lachnospirales</taxon>
        <taxon>Lachnospiraceae</taxon>
        <taxon>Dorea</taxon>
    </lineage>
</organism>
<accession>A0A173ZDM5</accession>
<dbReference type="AlphaFoldDB" id="A0A173ZDM5"/>
<protein>
    <submittedName>
        <fullName evidence="1">Uncharacterized protein</fullName>
    </submittedName>
</protein>
<dbReference type="Proteomes" id="UP000095380">
    <property type="component" value="Unassembled WGS sequence"/>
</dbReference>
<sequence length="135" mass="15781">MMLTNATIAIYNHRYDSLTRFDTWHRTVIKNVHIYVEHKASAGDSGLNSAEVYKIRIPTDVENADQYLPPEEYAKLEDPEEHWTIQTDDQIVLGEYNQEIEKPADLKDVRLRHCKVLSWSDNRFGGLPHWKIEGE</sequence>
<evidence type="ECO:0000313" key="1">
    <source>
        <dbReference type="EMBL" id="CUN73789.1"/>
    </source>
</evidence>
<dbReference type="Pfam" id="PF20536">
    <property type="entry name" value="DUF6751"/>
    <property type="match status" value="1"/>
</dbReference>
<evidence type="ECO:0000313" key="2">
    <source>
        <dbReference type="Proteomes" id="UP000095380"/>
    </source>
</evidence>
<dbReference type="InterPro" id="IPR046639">
    <property type="entry name" value="DUF6751"/>
</dbReference>
<proteinExistence type="predicted"/>
<name>A0A173ZDM5_9FIRM</name>